<accession>A0A8J7S941</accession>
<proteinExistence type="inferred from homology"/>
<evidence type="ECO:0000256" key="6">
    <source>
        <dbReference type="ARBA" id="ARBA00023027"/>
    </source>
</evidence>
<reference evidence="10" key="1">
    <citation type="submission" date="2020-12" db="EMBL/GenBank/DDBJ databases">
        <title>Bacterial taxonomy.</title>
        <authorList>
            <person name="Pan X."/>
        </authorList>
    </citation>
    <scope>NUCLEOTIDE SEQUENCE</scope>
    <source>
        <strain evidence="10">M0105</strain>
    </source>
</reference>
<evidence type="ECO:0000256" key="7">
    <source>
        <dbReference type="PIRNR" id="PIRNR000232"/>
    </source>
</evidence>
<dbReference type="InterPro" id="IPR000415">
    <property type="entry name" value="Nitroreductase-like"/>
</dbReference>
<comment type="cofactor">
    <cofactor evidence="8">
        <name>FMN</name>
        <dbReference type="ChEBI" id="CHEBI:58210"/>
    </cofactor>
    <text evidence="8">Binds 1 FMN per subunit.</text>
</comment>
<dbReference type="InterPro" id="IPR026021">
    <property type="entry name" value="YdjA-like"/>
</dbReference>
<comment type="caution">
    <text evidence="10">The sequence shown here is derived from an EMBL/GenBank/DDBJ whole genome shotgun (WGS) entry which is preliminary data.</text>
</comment>
<dbReference type="AlphaFoldDB" id="A0A8J7S941"/>
<evidence type="ECO:0000256" key="3">
    <source>
        <dbReference type="ARBA" id="ARBA00022643"/>
    </source>
</evidence>
<keyword evidence="6 7" id="KW-0520">NAD</keyword>
<evidence type="ECO:0000256" key="2">
    <source>
        <dbReference type="ARBA" id="ARBA00022630"/>
    </source>
</evidence>
<dbReference type="RefSeq" id="WP_200605480.1">
    <property type="nucleotide sequence ID" value="NZ_JAEHHL010000001.1"/>
</dbReference>
<keyword evidence="11" id="KW-1185">Reference proteome</keyword>
<feature type="domain" description="Nitroreductase" evidence="9">
    <location>
        <begin position="19"/>
        <end position="175"/>
    </location>
</feature>
<evidence type="ECO:0000256" key="1">
    <source>
        <dbReference type="ARBA" id="ARBA00007118"/>
    </source>
</evidence>
<sequence>MTEPTPLHARPDVLDFLLTRRSRPAKTLGDEGPDRKELTTLLRAAARCPDHGKLEPWRFVVISGDARRRVADAARERGMALGLEPQTVDKAAAAFTQGAVIVAVLASPKPSDKIPGWEQEMSAGAVCLSLVNAALAAGWGANWLTGPLARDAGFLAGALGAQPGETVAGFVHIGRETVVPTDRPRPDVEAIITWL</sequence>
<dbReference type="EMBL" id="JAEHHL010000001">
    <property type="protein sequence ID" value="MBK0397562.1"/>
    <property type="molecule type" value="Genomic_DNA"/>
</dbReference>
<keyword evidence="4 7" id="KW-0521">NADP</keyword>
<evidence type="ECO:0000256" key="4">
    <source>
        <dbReference type="ARBA" id="ARBA00022857"/>
    </source>
</evidence>
<comment type="similarity">
    <text evidence="1 7">Belongs to the nitroreductase family.</text>
</comment>
<evidence type="ECO:0000256" key="5">
    <source>
        <dbReference type="ARBA" id="ARBA00023002"/>
    </source>
</evidence>
<dbReference type="SUPFAM" id="SSF55469">
    <property type="entry name" value="FMN-dependent nitroreductase-like"/>
    <property type="match status" value="1"/>
</dbReference>
<dbReference type="CDD" id="cd02135">
    <property type="entry name" value="YdjA-like"/>
    <property type="match status" value="1"/>
</dbReference>
<feature type="binding site" description="in other chain" evidence="8">
    <location>
        <begin position="20"/>
        <end position="22"/>
    </location>
    <ligand>
        <name>FMN</name>
        <dbReference type="ChEBI" id="CHEBI:58210"/>
        <note>ligand shared between dimeric partners</note>
    </ligand>
</feature>
<dbReference type="InterPro" id="IPR029479">
    <property type="entry name" value="Nitroreductase"/>
</dbReference>
<keyword evidence="3 7" id="KW-0288">FMN</keyword>
<keyword evidence="2 7" id="KW-0285">Flavoprotein</keyword>
<keyword evidence="5 7" id="KW-0560">Oxidoreductase</keyword>
<evidence type="ECO:0000313" key="11">
    <source>
        <dbReference type="Proteomes" id="UP000655420"/>
    </source>
</evidence>
<dbReference type="Pfam" id="PF00881">
    <property type="entry name" value="Nitroreductase"/>
    <property type="match status" value="1"/>
</dbReference>
<dbReference type="InterPro" id="IPR052530">
    <property type="entry name" value="NAD(P)H_nitroreductase"/>
</dbReference>
<feature type="binding site" evidence="8">
    <location>
        <position position="47"/>
    </location>
    <ligand>
        <name>FMN</name>
        <dbReference type="ChEBI" id="CHEBI:58210"/>
        <note>ligand shared between dimeric partners</note>
    </ligand>
</feature>
<dbReference type="PIRSF" id="PIRSF000232">
    <property type="entry name" value="YdjA"/>
    <property type="match status" value="1"/>
</dbReference>
<dbReference type="Proteomes" id="UP000655420">
    <property type="component" value="Unassembled WGS sequence"/>
</dbReference>
<evidence type="ECO:0000259" key="9">
    <source>
        <dbReference type="Pfam" id="PF00881"/>
    </source>
</evidence>
<protein>
    <recommendedName>
        <fullName evidence="7">Putative NAD(P)H nitroreductase</fullName>
        <ecNumber evidence="7">1.-.-.-</ecNumber>
    </recommendedName>
</protein>
<name>A0A8J7S941_9RHOB</name>
<dbReference type="EC" id="1.-.-.-" evidence="7"/>
<evidence type="ECO:0000313" key="10">
    <source>
        <dbReference type="EMBL" id="MBK0397562.1"/>
    </source>
</evidence>
<gene>
    <name evidence="10" type="ORF">H0I76_00030</name>
</gene>
<feature type="binding site" description="in other chain" evidence="8">
    <location>
        <begin position="143"/>
        <end position="145"/>
    </location>
    <ligand>
        <name>FMN</name>
        <dbReference type="ChEBI" id="CHEBI:58210"/>
        <note>ligand shared between dimeric partners</note>
    </ligand>
</feature>
<dbReference type="PANTHER" id="PTHR43821">
    <property type="entry name" value="NAD(P)H NITROREDUCTASE YDJA-RELATED"/>
    <property type="match status" value="1"/>
</dbReference>
<organism evidence="10 11">
    <name type="scientific">Thermohalobaculum xanthum</name>
    <dbReference type="NCBI Taxonomy" id="2753746"/>
    <lineage>
        <taxon>Bacteria</taxon>
        <taxon>Pseudomonadati</taxon>
        <taxon>Pseudomonadota</taxon>
        <taxon>Alphaproteobacteria</taxon>
        <taxon>Rhodobacterales</taxon>
        <taxon>Paracoccaceae</taxon>
        <taxon>Thermohalobaculum</taxon>
    </lineage>
</organism>
<feature type="binding site" evidence="8">
    <location>
        <position position="51"/>
    </location>
    <ligand>
        <name>FMN</name>
        <dbReference type="ChEBI" id="CHEBI:58210"/>
        <note>ligand shared between dimeric partners</note>
    </ligand>
</feature>
<dbReference type="GO" id="GO:0016491">
    <property type="term" value="F:oxidoreductase activity"/>
    <property type="evidence" value="ECO:0007669"/>
    <property type="project" value="UniProtKB-UniRule"/>
</dbReference>
<dbReference type="Gene3D" id="3.40.109.10">
    <property type="entry name" value="NADH Oxidase"/>
    <property type="match status" value="1"/>
</dbReference>
<dbReference type="PANTHER" id="PTHR43821:SF1">
    <property type="entry name" value="NAD(P)H NITROREDUCTASE YDJA-RELATED"/>
    <property type="match status" value="1"/>
</dbReference>
<evidence type="ECO:0000256" key="8">
    <source>
        <dbReference type="PIRSR" id="PIRSR000232-1"/>
    </source>
</evidence>